<protein>
    <submittedName>
        <fullName evidence="2">Uncharacterized protein</fullName>
    </submittedName>
</protein>
<dbReference type="Proteomes" id="UP001303115">
    <property type="component" value="Unassembled WGS sequence"/>
</dbReference>
<evidence type="ECO:0000313" key="3">
    <source>
        <dbReference type="Proteomes" id="UP001303115"/>
    </source>
</evidence>
<reference evidence="3" key="1">
    <citation type="journal article" date="2023" name="Mol. Phylogenet. Evol.">
        <title>Genome-scale phylogeny and comparative genomics of the fungal order Sordariales.</title>
        <authorList>
            <person name="Hensen N."/>
            <person name="Bonometti L."/>
            <person name="Westerberg I."/>
            <person name="Brannstrom I.O."/>
            <person name="Guillou S."/>
            <person name="Cros-Aarteil S."/>
            <person name="Calhoun S."/>
            <person name="Haridas S."/>
            <person name="Kuo A."/>
            <person name="Mondo S."/>
            <person name="Pangilinan J."/>
            <person name="Riley R."/>
            <person name="LaButti K."/>
            <person name="Andreopoulos B."/>
            <person name="Lipzen A."/>
            <person name="Chen C."/>
            <person name="Yan M."/>
            <person name="Daum C."/>
            <person name="Ng V."/>
            <person name="Clum A."/>
            <person name="Steindorff A."/>
            <person name="Ohm R.A."/>
            <person name="Martin F."/>
            <person name="Silar P."/>
            <person name="Natvig D.O."/>
            <person name="Lalanne C."/>
            <person name="Gautier V."/>
            <person name="Ament-Velasquez S.L."/>
            <person name="Kruys A."/>
            <person name="Hutchinson M.I."/>
            <person name="Powell A.J."/>
            <person name="Barry K."/>
            <person name="Miller A.N."/>
            <person name="Grigoriev I.V."/>
            <person name="Debuchy R."/>
            <person name="Gladieux P."/>
            <person name="Hiltunen Thoren M."/>
            <person name="Johannesson H."/>
        </authorList>
    </citation>
    <scope>NUCLEOTIDE SEQUENCE [LARGE SCALE GENOMIC DNA]</scope>
    <source>
        <strain evidence="3">CBS 284.82</strain>
    </source>
</reference>
<gene>
    <name evidence="2" type="ORF">C8A01DRAFT_31747</name>
</gene>
<comment type="caution">
    <text evidence="2">The sequence shown here is derived from an EMBL/GenBank/DDBJ whole genome shotgun (WGS) entry which is preliminary data.</text>
</comment>
<sequence>MVETRAQKARRRAAQQRTSTRTNPPRSKHKHPNNLPRSKHKHPNSPPRSKHKHPDDAPCTMWFVAVAVVGLLSYSPFSGHSAANPKFPFSTHSAASDVMQAVCNAHGHLQRLAEHPSDHVTAFSLLGLDPKERPFYPHDKSHRKWDEWHQELLGLVDKRYMGFLEREGEDNGHDGGEGEQYKLALTAASHLLSKDKPRRFYVETVLPTLENVLRG</sequence>
<organism evidence="2 3">
    <name type="scientific">Parachaetomium inaequale</name>
    <dbReference type="NCBI Taxonomy" id="2588326"/>
    <lineage>
        <taxon>Eukaryota</taxon>
        <taxon>Fungi</taxon>
        <taxon>Dikarya</taxon>
        <taxon>Ascomycota</taxon>
        <taxon>Pezizomycotina</taxon>
        <taxon>Sordariomycetes</taxon>
        <taxon>Sordariomycetidae</taxon>
        <taxon>Sordariales</taxon>
        <taxon>Chaetomiaceae</taxon>
        <taxon>Parachaetomium</taxon>
    </lineage>
</organism>
<feature type="compositionally biased region" description="Basic residues" evidence="1">
    <location>
        <begin position="26"/>
        <end position="52"/>
    </location>
</feature>
<evidence type="ECO:0000313" key="2">
    <source>
        <dbReference type="EMBL" id="KAK4044145.1"/>
    </source>
</evidence>
<evidence type="ECO:0000256" key="1">
    <source>
        <dbReference type="SAM" id="MobiDB-lite"/>
    </source>
</evidence>
<proteinExistence type="predicted"/>
<keyword evidence="3" id="KW-1185">Reference proteome</keyword>
<dbReference type="EMBL" id="MU854321">
    <property type="protein sequence ID" value="KAK4044145.1"/>
    <property type="molecule type" value="Genomic_DNA"/>
</dbReference>
<accession>A0AAN6PQ40</accession>
<name>A0AAN6PQ40_9PEZI</name>
<feature type="region of interest" description="Disordered" evidence="1">
    <location>
        <begin position="1"/>
        <end position="55"/>
    </location>
</feature>
<dbReference type="AlphaFoldDB" id="A0AAN6PQ40"/>